<keyword evidence="1" id="KW-0479">Metal-binding</keyword>
<keyword evidence="1" id="KW-0862">Zinc</keyword>
<keyword evidence="5" id="KW-1185">Reference proteome</keyword>
<feature type="domain" description="CCHC-type" evidence="3">
    <location>
        <begin position="86"/>
        <end position="102"/>
    </location>
</feature>
<sequence length="176" mass="19005">MQKPIGADLELVVYKADSFIYELAELILQTVGTVLYKELVGNDRGGSKLRAVIGTVIEEFPTTLEVPITTDFTIFVQLDYEGLHLRCFKCGSLDHKADECENGRKQEGVNVTTGDQQGKGGESSGDTSSSAAVQEGVGTVQTAEQAPQKSVARHHRRYSTLQSVIVENAQCVGGDL</sequence>
<evidence type="ECO:0000313" key="4">
    <source>
        <dbReference type="EMBL" id="KAL3682638.1"/>
    </source>
</evidence>
<dbReference type="GO" id="GO:0008270">
    <property type="term" value="F:zinc ion binding"/>
    <property type="evidence" value="ECO:0007669"/>
    <property type="project" value="UniProtKB-KW"/>
</dbReference>
<dbReference type="Proteomes" id="UP001633002">
    <property type="component" value="Unassembled WGS sequence"/>
</dbReference>
<accession>A0ABD3GTT1</accession>
<protein>
    <recommendedName>
        <fullName evidence="3">CCHC-type domain-containing protein</fullName>
    </recommendedName>
</protein>
<reference evidence="4 5" key="1">
    <citation type="submission" date="2024-09" db="EMBL/GenBank/DDBJ databases">
        <title>Chromosome-scale assembly of Riccia sorocarpa.</title>
        <authorList>
            <person name="Paukszto L."/>
        </authorList>
    </citation>
    <scope>NUCLEOTIDE SEQUENCE [LARGE SCALE GENOMIC DNA]</scope>
    <source>
        <strain evidence="4">LP-2024</strain>
        <tissue evidence="4">Aerial parts of the thallus</tissue>
    </source>
</reference>
<gene>
    <name evidence="4" type="ORF">R1sor_000660</name>
</gene>
<dbReference type="InterPro" id="IPR001878">
    <property type="entry name" value="Znf_CCHC"/>
</dbReference>
<name>A0ABD3GTT1_9MARC</name>
<dbReference type="AlphaFoldDB" id="A0ABD3GTT1"/>
<feature type="region of interest" description="Disordered" evidence="2">
    <location>
        <begin position="107"/>
        <end position="155"/>
    </location>
</feature>
<feature type="compositionally biased region" description="Polar residues" evidence="2">
    <location>
        <begin position="139"/>
        <end position="148"/>
    </location>
</feature>
<organism evidence="4 5">
    <name type="scientific">Riccia sorocarpa</name>
    <dbReference type="NCBI Taxonomy" id="122646"/>
    <lineage>
        <taxon>Eukaryota</taxon>
        <taxon>Viridiplantae</taxon>
        <taxon>Streptophyta</taxon>
        <taxon>Embryophyta</taxon>
        <taxon>Marchantiophyta</taxon>
        <taxon>Marchantiopsida</taxon>
        <taxon>Marchantiidae</taxon>
        <taxon>Marchantiales</taxon>
        <taxon>Ricciaceae</taxon>
        <taxon>Riccia</taxon>
    </lineage>
</organism>
<evidence type="ECO:0000259" key="3">
    <source>
        <dbReference type="PROSITE" id="PS50158"/>
    </source>
</evidence>
<comment type="caution">
    <text evidence="4">The sequence shown here is derived from an EMBL/GenBank/DDBJ whole genome shotgun (WGS) entry which is preliminary data.</text>
</comment>
<evidence type="ECO:0000256" key="2">
    <source>
        <dbReference type="SAM" id="MobiDB-lite"/>
    </source>
</evidence>
<evidence type="ECO:0000256" key="1">
    <source>
        <dbReference type="PROSITE-ProRule" id="PRU00047"/>
    </source>
</evidence>
<keyword evidence="1" id="KW-0863">Zinc-finger</keyword>
<evidence type="ECO:0000313" key="5">
    <source>
        <dbReference type="Proteomes" id="UP001633002"/>
    </source>
</evidence>
<dbReference type="EMBL" id="JBJQOH010000006">
    <property type="protein sequence ID" value="KAL3682638.1"/>
    <property type="molecule type" value="Genomic_DNA"/>
</dbReference>
<dbReference type="PROSITE" id="PS50158">
    <property type="entry name" value="ZF_CCHC"/>
    <property type="match status" value="1"/>
</dbReference>
<proteinExistence type="predicted"/>